<comment type="caution">
    <text evidence="6">Lacks conserved residue(s) required for the propagation of feature annotation.</text>
</comment>
<keyword evidence="4 6" id="KW-0233">DNA recombination</keyword>
<dbReference type="Gene3D" id="1.10.150.20">
    <property type="entry name" value="5' to 3' exonuclease, C-terminal subdomain"/>
    <property type="match status" value="1"/>
</dbReference>
<evidence type="ECO:0000256" key="3">
    <source>
        <dbReference type="ARBA" id="ARBA00023125"/>
    </source>
</evidence>
<comment type="domain">
    <text evidence="6">Has three domains with a flexible linker between the domains II and III and assumes an 'L' shape. Domain III is highly mobile and contacts RuvB.</text>
</comment>
<dbReference type="InterPro" id="IPR010994">
    <property type="entry name" value="RuvA_2-like"/>
</dbReference>
<evidence type="ECO:0000256" key="2">
    <source>
        <dbReference type="ARBA" id="ARBA00022763"/>
    </source>
</evidence>
<dbReference type="Proteomes" id="UP000671879">
    <property type="component" value="Chromosome"/>
</dbReference>
<dbReference type="InterPro" id="IPR003583">
    <property type="entry name" value="Hlx-hairpin-Hlx_DNA-bd_motif"/>
</dbReference>
<feature type="region of interest" description="Domain II" evidence="6">
    <location>
        <begin position="63"/>
        <end position="140"/>
    </location>
</feature>
<evidence type="ECO:0000259" key="7">
    <source>
        <dbReference type="SMART" id="SM00278"/>
    </source>
</evidence>
<comment type="subcellular location">
    <subcellularLocation>
        <location evidence="6">Cytoplasm</location>
    </subcellularLocation>
</comment>
<evidence type="ECO:0000313" key="9">
    <source>
        <dbReference type="Proteomes" id="UP000671879"/>
    </source>
</evidence>
<dbReference type="GO" id="GO:0009378">
    <property type="term" value="F:four-way junction helicase activity"/>
    <property type="evidence" value="ECO:0007669"/>
    <property type="project" value="InterPro"/>
</dbReference>
<dbReference type="SUPFAM" id="SSF50249">
    <property type="entry name" value="Nucleic acid-binding proteins"/>
    <property type="match status" value="1"/>
</dbReference>
<dbReference type="GO" id="GO:0000400">
    <property type="term" value="F:four-way junction DNA binding"/>
    <property type="evidence" value="ECO:0007669"/>
    <property type="project" value="UniProtKB-UniRule"/>
</dbReference>
<comment type="subunit">
    <text evidence="6">Homotetramer. Forms an RuvA(8)-RuvB(12)-Holliday junction (HJ) complex. HJ DNA is sandwiched between 2 RuvA tetramers; dsDNA enters through RuvA and exits via RuvB. An RuvB hexamer assembles on each DNA strand where it exits the tetramer. Each RuvB hexamer is contacted by two RuvA subunits (via domain III) on 2 adjacent RuvB subunits; this complex drives branch migration. In the full resolvosome a probable DNA-RuvA(4)-RuvB(12)-RuvC(2) complex forms which resolves the HJ.</text>
</comment>
<dbReference type="GO" id="GO:0009379">
    <property type="term" value="C:Holliday junction helicase complex"/>
    <property type="evidence" value="ECO:0007669"/>
    <property type="project" value="InterPro"/>
</dbReference>
<dbReference type="Pfam" id="PF01330">
    <property type="entry name" value="RuvA_N"/>
    <property type="match status" value="1"/>
</dbReference>
<evidence type="ECO:0000256" key="6">
    <source>
        <dbReference type="HAMAP-Rule" id="MF_00031"/>
    </source>
</evidence>
<dbReference type="EMBL" id="CP072943">
    <property type="protein sequence ID" value="QTX33579.1"/>
    <property type="molecule type" value="Genomic_DNA"/>
</dbReference>
<comment type="similarity">
    <text evidence="6">Belongs to the RuvA family.</text>
</comment>
<dbReference type="Pfam" id="PF14520">
    <property type="entry name" value="HHH_5"/>
    <property type="match status" value="1"/>
</dbReference>
<feature type="domain" description="Helix-hairpin-helix DNA-binding motif class 1" evidence="7">
    <location>
        <begin position="106"/>
        <end position="125"/>
    </location>
</feature>
<accession>A0A9Q7EXF4</accession>
<dbReference type="InterPro" id="IPR013849">
    <property type="entry name" value="DNA_helicase_Holl-junc_RuvA_I"/>
</dbReference>
<dbReference type="GO" id="GO:0005524">
    <property type="term" value="F:ATP binding"/>
    <property type="evidence" value="ECO:0007669"/>
    <property type="project" value="InterPro"/>
</dbReference>
<dbReference type="GO" id="GO:0006310">
    <property type="term" value="P:DNA recombination"/>
    <property type="evidence" value="ECO:0007669"/>
    <property type="project" value="UniProtKB-UniRule"/>
</dbReference>
<dbReference type="AlphaFoldDB" id="A0A9Q7EXF4"/>
<protein>
    <recommendedName>
        <fullName evidence="6">Holliday junction branch migration complex subunit RuvA</fullName>
    </recommendedName>
</protein>
<reference evidence="9" key="1">
    <citation type="submission" date="2021-04" db="EMBL/GenBank/DDBJ databases">
        <title>A novel Synergistetes isolate from a pyrite-forming mixed culture.</title>
        <authorList>
            <person name="Bunk B."/>
            <person name="Sproer C."/>
            <person name="Spring S."/>
            <person name="Pester M."/>
        </authorList>
    </citation>
    <scope>NUCLEOTIDE SEQUENCE [LARGE SCALE GENOMIC DNA]</scope>
    <source>
        <strain evidence="9">J.5.4.2-T.3.5.2</strain>
    </source>
</reference>
<comment type="function">
    <text evidence="6">The RuvA-RuvB-RuvC complex processes Holliday junction (HJ) DNA during genetic recombination and DNA repair, while the RuvA-RuvB complex plays an important role in the rescue of blocked DNA replication forks via replication fork reversal (RFR). RuvA specifically binds to HJ cruciform DNA, conferring on it an open structure. The RuvB hexamer acts as an ATP-dependent pump, pulling dsDNA into and through the RuvAB complex. HJ branch migration allows RuvC to scan DNA until it finds its consensus sequence, where it cleaves and resolves the cruciform DNA.</text>
</comment>
<feature type="region of interest" description="Domain III" evidence="6">
    <location>
        <begin position="148"/>
        <end position="202"/>
    </location>
</feature>
<sequence>MLRRLRGRVLEKADSVIVDVNGLGLEVFCSRRCEERCCVDEEIEMDVVLQLPETGPILFGFADGRERQLFRTLLSVKGIGGKIALSLLRSLTMEDFVRALQSGDVALLSRVPGVGKKTAERLCFELKGKLADFEDISGEEGSRRREAPYPDVVSVVLEALLGLGFGRSEASVALNRASLRIEAEKMTESLLLQESLRELRKS</sequence>
<dbReference type="RefSeq" id="WP_274374863.1">
    <property type="nucleotide sequence ID" value="NZ_CP072943.1"/>
</dbReference>
<dbReference type="InterPro" id="IPR012340">
    <property type="entry name" value="NA-bd_OB-fold"/>
</dbReference>
<dbReference type="GO" id="GO:0005737">
    <property type="term" value="C:cytoplasm"/>
    <property type="evidence" value="ECO:0007669"/>
    <property type="project" value="UniProtKB-SubCell"/>
</dbReference>
<name>A0A9Q7EXF4_9BACT</name>
<dbReference type="CDD" id="cd14332">
    <property type="entry name" value="UBA_RuvA_C"/>
    <property type="match status" value="1"/>
</dbReference>
<dbReference type="KEGG" id="aram:KAR29_06930"/>
<keyword evidence="3 6" id="KW-0238">DNA-binding</keyword>
<evidence type="ECO:0000313" key="8">
    <source>
        <dbReference type="EMBL" id="QTX33579.1"/>
    </source>
</evidence>
<dbReference type="InterPro" id="IPR000085">
    <property type="entry name" value="RuvA"/>
</dbReference>
<dbReference type="InterPro" id="IPR011114">
    <property type="entry name" value="RuvA_C"/>
</dbReference>
<evidence type="ECO:0000256" key="5">
    <source>
        <dbReference type="ARBA" id="ARBA00023204"/>
    </source>
</evidence>
<keyword evidence="5 6" id="KW-0234">DNA repair</keyword>
<dbReference type="GO" id="GO:0048476">
    <property type="term" value="C:Holliday junction resolvase complex"/>
    <property type="evidence" value="ECO:0007669"/>
    <property type="project" value="UniProtKB-UniRule"/>
</dbReference>
<dbReference type="SUPFAM" id="SSF47781">
    <property type="entry name" value="RuvA domain 2-like"/>
    <property type="match status" value="1"/>
</dbReference>
<dbReference type="NCBIfam" id="TIGR00084">
    <property type="entry name" value="ruvA"/>
    <property type="match status" value="1"/>
</dbReference>
<dbReference type="HAMAP" id="MF_00031">
    <property type="entry name" value="DNA_HJ_migration_RuvA"/>
    <property type="match status" value="1"/>
</dbReference>
<evidence type="ECO:0000256" key="4">
    <source>
        <dbReference type="ARBA" id="ARBA00023172"/>
    </source>
</evidence>
<keyword evidence="2 6" id="KW-0227">DNA damage</keyword>
<keyword evidence="9" id="KW-1185">Reference proteome</keyword>
<dbReference type="GO" id="GO:0006281">
    <property type="term" value="P:DNA repair"/>
    <property type="evidence" value="ECO:0007669"/>
    <property type="project" value="UniProtKB-UniRule"/>
</dbReference>
<organism evidence="8 9">
    <name type="scientific">Aminithiophilus ramosus</name>
    <dbReference type="NCBI Taxonomy" id="3029084"/>
    <lineage>
        <taxon>Bacteria</taxon>
        <taxon>Thermotogati</taxon>
        <taxon>Synergistota</taxon>
        <taxon>Synergistia</taxon>
        <taxon>Synergistales</taxon>
        <taxon>Aminithiophilaceae</taxon>
        <taxon>Aminithiophilus</taxon>
    </lineage>
</organism>
<evidence type="ECO:0000256" key="1">
    <source>
        <dbReference type="ARBA" id="ARBA00022490"/>
    </source>
</evidence>
<dbReference type="Gene3D" id="2.40.50.140">
    <property type="entry name" value="Nucleic acid-binding proteins"/>
    <property type="match status" value="1"/>
</dbReference>
<proteinExistence type="inferred from homology"/>
<feature type="domain" description="Helix-hairpin-helix DNA-binding motif class 1" evidence="7">
    <location>
        <begin position="71"/>
        <end position="90"/>
    </location>
</feature>
<dbReference type="SMART" id="SM00278">
    <property type="entry name" value="HhH1"/>
    <property type="match status" value="2"/>
</dbReference>
<gene>
    <name evidence="6" type="primary">ruvA</name>
    <name evidence="8" type="ORF">KAR29_06930</name>
</gene>
<keyword evidence="1 6" id="KW-0963">Cytoplasm</keyword>